<protein>
    <recommendedName>
        <fullName evidence="3">PsbP C-terminal domain-containing protein</fullName>
    </recommendedName>
</protein>
<organism evidence="1 2">
    <name type="scientific">Muiribacterium halophilum</name>
    <dbReference type="NCBI Taxonomy" id="2053465"/>
    <lineage>
        <taxon>Bacteria</taxon>
        <taxon>Candidatus Muiribacteriota</taxon>
        <taxon>Candidatus Muiribacteriia</taxon>
        <taxon>Candidatus Muiribacteriales</taxon>
        <taxon>Candidatus Muiribacteriaceae</taxon>
        <taxon>Candidatus Muiribacterium</taxon>
    </lineage>
</organism>
<proteinExistence type="predicted"/>
<evidence type="ECO:0000313" key="2">
    <source>
        <dbReference type="Proteomes" id="UP000234857"/>
    </source>
</evidence>
<name>A0A2N5ZMK2_MUIH1</name>
<dbReference type="Proteomes" id="UP000234857">
    <property type="component" value="Unassembled WGS sequence"/>
</dbReference>
<gene>
    <name evidence="1" type="ORF">C0601_00725</name>
</gene>
<dbReference type="AlphaFoldDB" id="A0A2N5ZMK2"/>
<dbReference type="EMBL" id="PKTG01000015">
    <property type="protein sequence ID" value="PLX19914.1"/>
    <property type="molecule type" value="Genomic_DNA"/>
</dbReference>
<comment type="caution">
    <text evidence="1">The sequence shown here is derived from an EMBL/GenBank/DDBJ whole genome shotgun (WGS) entry which is preliminary data.</text>
</comment>
<evidence type="ECO:0008006" key="3">
    <source>
        <dbReference type="Google" id="ProtNLM"/>
    </source>
</evidence>
<evidence type="ECO:0000313" key="1">
    <source>
        <dbReference type="EMBL" id="PLX19914.1"/>
    </source>
</evidence>
<reference evidence="1 2" key="1">
    <citation type="submission" date="2017-11" db="EMBL/GenBank/DDBJ databases">
        <title>Genome-resolved metagenomics identifies genetic mobility, metabolic interactions, and unexpected diversity in perchlorate-reducing communities.</title>
        <authorList>
            <person name="Barnum T.P."/>
            <person name="Figueroa I.A."/>
            <person name="Carlstrom C.I."/>
            <person name="Lucas L.N."/>
            <person name="Engelbrektson A.L."/>
            <person name="Coates J.D."/>
        </authorList>
    </citation>
    <scope>NUCLEOTIDE SEQUENCE [LARGE SCALE GENOMIC DNA]</scope>
    <source>
        <strain evidence="1">BM706</strain>
    </source>
</reference>
<sequence length="175" mass="21190">MKRLLFLSCLFVLLIIQVFAIDQRLIVSTLSDTIYEPLFPFQFKIPMVYRTTIERKEAKDSVIYNIKQTSTNIILEAKKTEDFVSLEYLEDLYWIPFRDSIPDINMISIEDVQKDLIPGKRYEFEYHKDKRSMRVYLYYFIKDNIFYSIRFESPNRLVKNNYKLFSVFLKNIKIE</sequence>
<accession>A0A2N5ZMK2</accession>